<name>A0A2N1NVU4_9GLOM</name>
<comment type="caution">
    <text evidence="1">The sequence shown here is derived from an EMBL/GenBank/DDBJ whole genome shotgun (WGS) entry which is preliminary data.</text>
</comment>
<gene>
    <name evidence="1" type="ORF">RhiirC2_843789</name>
</gene>
<evidence type="ECO:0000313" key="2">
    <source>
        <dbReference type="Proteomes" id="UP000233469"/>
    </source>
</evidence>
<proteinExistence type="predicted"/>
<dbReference type="Proteomes" id="UP000233469">
    <property type="component" value="Unassembled WGS sequence"/>
</dbReference>
<evidence type="ECO:0000313" key="1">
    <source>
        <dbReference type="EMBL" id="PKK78030.1"/>
    </source>
</evidence>
<accession>A0A2N1NVU4</accession>
<dbReference type="EMBL" id="LLXL01000100">
    <property type="protein sequence ID" value="PKK78030.1"/>
    <property type="molecule type" value="Genomic_DNA"/>
</dbReference>
<reference evidence="1 2" key="1">
    <citation type="submission" date="2016-04" db="EMBL/GenBank/DDBJ databases">
        <title>Genome analyses suggest a sexual origin of heterokaryosis in a supposedly ancient asexual fungus.</title>
        <authorList>
            <person name="Ropars J."/>
            <person name="Sedzielewska K."/>
            <person name="Noel J."/>
            <person name="Charron P."/>
            <person name="Farinelli L."/>
            <person name="Marton T."/>
            <person name="Kruger M."/>
            <person name="Pelin A."/>
            <person name="Brachmann A."/>
            <person name="Corradi N."/>
        </authorList>
    </citation>
    <scope>NUCLEOTIDE SEQUENCE [LARGE SCALE GENOMIC DNA]</scope>
    <source>
        <strain evidence="1 2">C2</strain>
    </source>
</reference>
<organism evidence="1 2">
    <name type="scientific">Rhizophagus irregularis</name>
    <dbReference type="NCBI Taxonomy" id="588596"/>
    <lineage>
        <taxon>Eukaryota</taxon>
        <taxon>Fungi</taxon>
        <taxon>Fungi incertae sedis</taxon>
        <taxon>Mucoromycota</taxon>
        <taxon>Glomeromycotina</taxon>
        <taxon>Glomeromycetes</taxon>
        <taxon>Glomerales</taxon>
        <taxon>Glomeraceae</taxon>
        <taxon>Rhizophagus</taxon>
    </lineage>
</organism>
<reference evidence="1 2" key="2">
    <citation type="submission" date="2017-10" db="EMBL/GenBank/DDBJ databases">
        <title>Extensive intraspecific genome diversity in a model arbuscular mycorrhizal fungus.</title>
        <authorList>
            <person name="Chen E.C.H."/>
            <person name="Morin E."/>
            <person name="Baudet D."/>
            <person name="Noel J."/>
            <person name="Ndikumana S."/>
            <person name="Charron P."/>
            <person name="St-Onge C."/>
            <person name="Giorgi J."/>
            <person name="Grigoriev I.V."/>
            <person name="Roux C."/>
            <person name="Martin F.M."/>
            <person name="Corradi N."/>
        </authorList>
    </citation>
    <scope>NUCLEOTIDE SEQUENCE [LARGE SCALE GENOMIC DNA]</scope>
    <source>
        <strain evidence="1 2">C2</strain>
    </source>
</reference>
<dbReference type="AlphaFoldDB" id="A0A2N1NVU4"/>
<sequence length="77" mass="9532">MNDIRREKYQQSLRRKIYHFVQDQHLMCYLIVQKKSDKPITKAVEFNLHTDARLEKRKLYDEQRKLLEQEEKILLTV</sequence>
<protein>
    <submittedName>
        <fullName evidence="1">Uncharacterized protein</fullName>
    </submittedName>
</protein>